<reference evidence="1 2" key="1">
    <citation type="submission" date="2023-09" db="EMBL/GenBank/DDBJ databases">
        <title>Thalassobella suaedae gen. nov., sp. nov., a marine bacterium of the family Flavobacteriaceae isolated from a halophyte Suaeda japonica.</title>
        <authorList>
            <person name="Lee S.Y."/>
            <person name="Hwang C.Y."/>
        </authorList>
    </citation>
    <scope>NUCLEOTIDE SEQUENCE [LARGE SCALE GENOMIC DNA]</scope>
    <source>
        <strain evidence="1 2">HL-DH14</strain>
    </source>
</reference>
<accession>A0ABY9XUJ0</accession>
<dbReference type="EMBL" id="CP134537">
    <property type="protein sequence ID" value="WNH09628.1"/>
    <property type="molecule type" value="Genomic_DNA"/>
</dbReference>
<sequence>MREDFFLYFEETEWCLRAKKQGFEVVVNPNAISYHKSSEKTKKYHYYMTRNRLLLAKTEPEYYSQTLKALVKPIKEKIKSSIINFIWY</sequence>
<protein>
    <submittedName>
        <fullName evidence="1">Uncharacterized protein</fullName>
    </submittedName>
</protein>
<organism evidence="1 2">
    <name type="scientific">Thalassobellus suaedae</name>
    <dbReference type="NCBI Taxonomy" id="3074124"/>
    <lineage>
        <taxon>Bacteria</taxon>
        <taxon>Pseudomonadati</taxon>
        <taxon>Bacteroidota</taxon>
        <taxon>Flavobacteriia</taxon>
        <taxon>Flavobacteriales</taxon>
        <taxon>Flavobacteriaceae</taxon>
        <taxon>Thalassobellus</taxon>
    </lineage>
</organism>
<gene>
    <name evidence="1" type="ORF">RHP51_02560</name>
</gene>
<name>A0ABY9XUJ0_9FLAO</name>
<dbReference type="RefSeq" id="WP_415866053.1">
    <property type="nucleotide sequence ID" value="NZ_CP134537.1"/>
</dbReference>
<dbReference type="InterPro" id="IPR029044">
    <property type="entry name" value="Nucleotide-diphossugar_trans"/>
</dbReference>
<dbReference type="SUPFAM" id="SSF53448">
    <property type="entry name" value="Nucleotide-diphospho-sugar transferases"/>
    <property type="match status" value="1"/>
</dbReference>
<evidence type="ECO:0000313" key="1">
    <source>
        <dbReference type="EMBL" id="WNH09628.1"/>
    </source>
</evidence>
<evidence type="ECO:0000313" key="2">
    <source>
        <dbReference type="Proteomes" id="UP001302806"/>
    </source>
</evidence>
<dbReference type="Proteomes" id="UP001302806">
    <property type="component" value="Chromosome"/>
</dbReference>
<dbReference type="Gene3D" id="3.90.550.10">
    <property type="entry name" value="Spore Coat Polysaccharide Biosynthesis Protein SpsA, Chain A"/>
    <property type="match status" value="1"/>
</dbReference>
<proteinExistence type="predicted"/>